<dbReference type="InterPro" id="IPR030394">
    <property type="entry name" value="G_HFLX_dom"/>
</dbReference>
<feature type="binding site" evidence="6">
    <location>
        <begin position="304"/>
        <end position="307"/>
    </location>
    <ligand>
        <name>GTP</name>
        <dbReference type="ChEBI" id="CHEBI:37565"/>
    </ligand>
</feature>
<evidence type="ECO:0000256" key="4">
    <source>
        <dbReference type="ARBA" id="ARBA00023134"/>
    </source>
</evidence>
<dbReference type="Pfam" id="PF16360">
    <property type="entry name" value="GTP-bdg_M"/>
    <property type="match status" value="1"/>
</dbReference>
<evidence type="ECO:0000256" key="7">
    <source>
        <dbReference type="PIRSR" id="PIRSR006809-2"/>
    </source>
</evidence>
<feature type="domain" description="Hflx-type G" evidence="8">
    <location>
        <begin position="186"/>
        <end position="346"/>
    </location>
</feature>
<keyword evidence="4 5" id="KW-0342">GTP-binding</keyword>
<comment type="similarity">
    <text evidence="5">Belongs to the TRAFAC class OBG-HflX-like GTPase superfamily. HflX GTPase family.</text>
</comment>
<gene>
    <name evidence="5" type="primary">hflX</name>
    <name evidence="9" type="ORF">SAMN04487759_10357</name>
</gene>
<dbReference type="InterPro" id="IPR032305">
    <property type="entry name" value="GTP-bd_M"/>
</dbReference>
<feature type="binding site" evidence="6">
    <location>
        <begin position="192"/>
        <end position="199"/>
    </location>
    <ligand>
        <name>GTP</name>
        <dbReference type="ChEBI" id="CHEBI:37565"/>
    </ligand>
</feature>
<dbReference type="Pfam" id="PF01926">
    <property type="entry name" value="MMR_HSR1"/>
    <property type="match status" value="1"/>
</dbReference>
<dbReference type="Pfam" id="PF13167">
    <property type="entry name" value="GTP-bdg_N"/>
    <property type="match status" value="1"/>
</dbReference>
<dbReference type="InterPro" id="IPR016496">
    <property type="entry name" value="GTPase_HflX"/>
</dbReference>
<dbReference type="Gene3D" id="6.10.250.2860">
    <property type="match status" value="1"/>
</dbReference>
<evidence type="ECO:0000313" key="10">
    <source>
        <dbReference type="Proteomes" id="UP000182429"/>
    </source>
</evidence>
<comment type="function">
    <text evidence="5">GTPase that associates with the 50S ribosomal subunit and may have a role during protein synthesis or ribosome biogenesis.</text>
</comment>
<dbReference type="InterPro" id="IPR027417">
    <property type="entry name" value="P-loop_NTPase"/>
</dbReference>
<dbReference type="STRING" id="1630.SAMN05216514_101266"/>
<evidence type="ECO:0000256" key="1">
    <source>
        <dbReference type="ARBA" id="ARBA00022723"/>
    </source>
</evidence>
<dbReference type="PIRSF" id="PIRSF006809">
    <property type="entry name" value="GTP-binding_hflX_prd"/>
    <property type="match status" value="1"/>
</dbReference>
<dbReference type="NCBIfam" id="TIGR00231">
    <property type="entry name" value="small_GTP"/>
    <property type="match status" value="1"/>
</dbReference>
<dbReference type="eggNOG" id="COG2262">
    <property type="taxonomic scope" value="Bacteria"/>
</dbReference>
<dbReference type="GO" id="GO:0005737">
    <property type="term" value="C:cytoplasm"/>
    <property type="evidence" value="ECO:0007669"/>
    <property type="project" value="UniProtKB-SubCell"/>
</dbReference>
<evidence type="ECO:0000256" key="5">
    <source>
        <dbReference type="HAMAP-Rule" id="MF_00900"/>
    </source>
</evidence>
<feature type="binding site" evidence="6">
    <location>
        <begin position="324"/>
        <end position="326"/>
    </location>
    <ligand>
        <name>GTP</name>
        <dbReference type="ChEBI" id="CHEBI:37565"/>
    </ligand>
</feature>
<evidence type="ECO:0000256" key="6">
    <source>
        <dbReference type="PIRSR" id="PIRSR006809-1"/>
    </source>
</evidence>
<name>A0A1H2QKJ4_9FIRM</name>
<evidence type="ECO:0000256" key="3">
    <source>
        <dbReference type="ARBA" id="ARBA00022842"/>
    </source>
</evidence>
<dbReference type="Proteomes" id="UP000182429">
    <property type="component" value="Unassembled WGS sequence"/>
</dbReference>
<feature type="binding site" evidence="6">
    <location>
        <begin position="239"/>
        <end position="242"/>
    </location>
    <ligand>
        <name>GTP</name>
        <dbReference type="ChEBI" id="CHEBI:37565"/>
    </ligand>
</feature>
<dbReference type="InterPro" id="IPR042108">
    <property type="entry name" value="GTPase_HflX_N_sf"/>
</dbReference>
<dbReference type="AlphaFoldDB" id="A0A1H2QKJ4"/>
<dbReference type="PANTHER" id="PTHR10229:SF4">
    <property type="entry name" value="GTPASE HFLX"/>
    <property type="match status" value="1"/>
</dbReference>
<keyword evidence="5" id="KW-0963">Cytoplasm</keyword>
<dbReference type="InterPro" id="IPR005225">
    <property type="entry name" value="Small_GTP-bd"/>
</dbReference>
<dbReference type="PROSITE" id="PS51705">
    <property type="entry name" value="G_HFLX"/>
    <property type="match status" value="1"/>
</dbReference>
<comment type="cofactor">
    <cofactor evidence="7">
        <name>Mg(2+)</name>
        <dbReference type="ChEBI" id="CHEBI:18420"/>
    </cofactor>
</comment>
<evidence type="ECO:0000256" key="2">
    <source>
        <dbReference type="ARBA" id="ARBA00022741"/>
    </source>
</evidence>
<dbReference type="GO" id="GO:0043022">
    <property type="term" value="F:ribosome binding"/>
    <property type="evidence" value="ECO:0007669"/>
    <property type="project" value="TreeGrafter"/>
</dbReference>
<accession>A0A1H2QKJ4</accession>
<dbReference type="HAMAP" id="MF_00900">
    <property type="entry name" value="GTPase_HflX"/>
    <property type="match status" value="1"/>
</dbReference>
<proteinExistence type="inferred from homology"/>
<sequence>MKAILVALKYTTDYDFDISIKELKELCRACQIEVTHIVTQAADPNKTTYVGIGKIKEIRHLIEDEDMVIFNEELTPLQLRNISDLLGIEVKDRTDLILRIFESRARTKEAKLQVEVARLKYELPRLAGAHEEMYSQQGGSGFRGSGEQQIEIERRHIRRHMAQVYKELRDVTKERQTQRKRRENMKVVALVGYTNAGKSTLLNLFTQKKVYSEDMLFATLETSTRQAVLKNNRTILMSDTVGFISQLPHHLIEAFKSTLEEVKEADLILHVVDASSPYANKQIEVTNMVLKELGVETPMLYVYNKCDLEQAEFIVPRDPYVFISAKNNLHIDKLEDEIIKIIYKDEERITLYIPYEEGDLYKKLIRETTLIKEEFQDECIAITIEAPTYYANKYSRYRKV</sequence>
<organism evidence="9 10">
    <name type="scientific">Kandleria vitulina</name>
    <dbReference type="NCBI Taxonomy" id="1630"/>
    <lineage>
        <taxon>Bacteria</taxon>
        <taxon>Bacillati</taxon>
        <taxon>Bacillota</taxon>
        <taxon>Erysipelotrichia</taxon>
        <taxon>Erysipelotrichales</taxon>
        <taxon>Coprobacillaceae</taxon>
        <taxon>Kandleria</taxon>
    </lineage>
</organism>
<comment type="subcellular location">
    <subcellularLocation>
        <location evidence="5">Cytoplasm</location>
    </subcellularLocation>
    <text evidence="5">May associate with membranes.</text>
</comment>
<dbReference type="InterPro" id="IPR025121">
    <property type="entry name" value="GTPase_HflX_N"/>
</dbReference>
<feature type="binding site" evidence="7">
    <location>
        <position position="219"/>
    </location>
    <ligand>
        <name>Mg(2+)</name>
        <dbReference type="ChEBI" id="CHEBI:18420"/>
    </ligand>
</feature>
<dbReference type="RefSeq" id="WP_074685564.1">
    <property type="nucleotide sequence ID" value="NZ_FNNF01000003.1"/>
</dbReference>
<dbReference type="Gene3D" id="3.40.50.11060">
    <property type="entry name" value="GTPase HflX, N-terminal domain"/>
    <property type="match status" value="1"/>
</dbReference>
<dbReference type="NCBIfam" id="TIGR03156">
    <property type="entry name" value="GTP_HflX"/>
    <property type="match status" value="1"/>
</dbReference>
<dbReference type="GO" id="GO:0003924">
    <property type="term" value="F:GTPase activity"/>
    <property type="evidence" value="ECO:0007669"/>
    <property type="project" value="UniProtKB-UniRule"/>
</dbReference>
<dbReference type="GO" id="GO:0046872">
    <property type="term" value="F:metal ion binding"/>
    <property type="evidence" value="ECO:0007669"/>
    <property type="project" value="UniProtKB-KW"/>
</dbReference>
<dbReference type="PRINTS" id="PR00326">
    <property type="entry name" value="GTP1OBG"/>
</dbReference>
<dbReference type="InterPro" id="IPR006073">
    <property type="entry name" value="GTP-bd"/>
</dbReference>
<dbReference type="OrthoDB" id="9812272at2"/>
<dbReference type="EMBL" id="FNNF01000003">
    <property type="protein sequence ID" value="SDW07733.1"/>
    <property type="molecule type" value="Genomic_DNA"/>
</dbReference>
<dbReference type="SUPFAM" id="SSF52540">
    <property type="entry name" value="P-loop containing nucleoside triphosphate hydrolases"/>
    <property type="match status" value="1"/>
</dbReference>
<feature type="binding site" evidence="7">
    <location>
        <position position="199"/>
    </location>
    <ligand>
        <name>Mg(2+)</name>
        <dbReference type="ChEBI" id="CHEBI:18420"/>
    </ligand>
</feature>
<keyword evidence="2 5" id="KW-0547">Nucleotide-binding</keyword>
<protein>
    <recommendedName>
        <fullName evidence="5">GTPase HflX</fullName>
    </recommendedName>
    <alternativeName>
        <fullName evidence="5">GTP-binding protein HflX</fullName>
    </alternativeName>
</protein>
<keyword evidence="3 7" id="KW-0460">Magnesium</keyword>
<keyword evidence="1 7" id="KW-0479">Metal-binding</keyword>
<dbReference type="PANTHER" id="PTHR10229">
    <property type="entry name" value="GTP-BINDING PROTEIN HFLX"/>
    <property type="match status" value="1"/>
</dbReference>
<dbReference type="Gene3D" id="3.40.50.300">
    <property type="entry name" value="P-loop containing nucleotide triphosphate hydrolases"/>
    <property type="match status" value="1"/>
</dbReference>
<reference evidence="9 10" key="1">
    <citation type="submission" date="2016-10" db="EMBL/GenBank/DDBJ databases">
        <authorList>
            <person name="de Groot N.N."/>
        </authorList>
    </citation>
    <scope>NUCLEOTIDE SEQUENCE [LARGE SCALE GENOMIC DNA]</scope>
    <source>
        <strain evidence="9 10">S3b</strain>
    </source>
</reference>
<dbReference type="CDD" id="cd01878">
    <property type="entry name" value="HflX"/>
    <property type="match status" value="1"/>
</dbReference>
<evidence type="ECO:0000259" key="8">
    <source>
        <dbReference type="PROSITE" id="PS51705"/>
    </source>
</evidence>
<comment type="subunit">
    <text evidence="5">Monomer. Associates with the 50S ribosomal subunit.</text>
</comment>
<dbReference type="GO" id="GO:0005525">
    <property type="term" value="F:GTP binding"/>
    <property type="evidence" value="ECO:0007669"/>
    <property type="project" value="UniProtKB-UniRule"/>
</dbReference>
<evidence type="ECO:0000313" key="9">
    <source>
        <dbReference type="EMBL" id="SDW07733.1"/>
    </source>
</evidence>